<dbReference type="GO" id="GO:0008033">
    <property type="term" value="P:tRNA processing"/>
    <property type="evidence" value="ECO:0007669"/>
    <property type="project" value="UniProtKB-KW"/>
</dbReference>
<evidence type="ECO:0000259" key="13">
    <source>
        <dbReference type="Pfam" id="PF12627"/>
    </source>
</evidence>
<keyword evidence="7" id="KW-0479">Metal-binding</keyword>
<dbReference type="Pfam" id="PF01743">
    <property type="entry name" value="PolyA_pol"/>
    <property type="match status" value="1"/>
</dbReference>
<dbReference type="SUPFAM" id="SSF81301">
    <property type="entry name" value="Nucleotidyltransferase"/>
    <property type="match status" value="1"/>
</dbReference>
<dbReference type="PANTHER" id="PTHR47545">
    <property type="entry name" value="MULTIFUNCTIONAL CCA PROTEIN"/>
    <property type="match status" value="1"/>
</dbReference>
<comment type="similarity">
    <text evidence="2">Belongs to the tRNA nucleotidyltransferase/poly(A) polymerase family.</text>
</comment>
<feature type="domain" description="HD" evidence="12">
    <location>
        <begin position="199"/>
        <end position="269"/>
    </location>
</feature>
<evidence type="ECO:0000259" key="12">
    <source>
        <dbReference type="Pfam" id="PF01966"/>
    </source>
</evidence>
<evidence type="ECO:0000256" key="9">
    <source>
        <dbReference type="ARBA" id="ARBA00022842"/>
    </source>
</evidence>
<dbReference type="AlphaFoldDB" id="A0A382RQW7"/>
<dbReference type="InterPro" id="IPR032828">
    <property type="entry name" value="PolyA_RNA-bd"/>
</dbReference>
<keyword evidence="5" id="KW-0819">tRNA processing</keyword>
<dbReference type="GO" id="GO:0000166">
    <property type="term" value="F:nucleotide binding"/>
    <property type="evidence" value="ECO:0007669"/>
    <property type="project" value="UniProtKB-KW"/>
</dbReference>
<dbReference type="InterPro" id="IPR006675">
    <property type="entry name" value="HDIG_dom"/>
</dbReference>
<evidence type="ECO:0000256" key="5">
    <source>
        <dbReference type="ARBA" id="ARBA00022694"/>
    </source>
</evidence>
<proteinExistence type="inferred from homology"/>
<dbReference type="Pfam" id="PF01966">
    <property type="entry name" value="HD"/>
    <property type="match status" value="1"/>
</dbReference>
<keyword evidence="8" id="KW-0547">Nucleotide-binding</keyword>
<feature type="non-terminal residue" evidence="14">
    <location>
        <position position="316"/>
    </location>
</feature>
<gene>
    <name evidence="14" type="ORF">METZ01_LOCUS352301</name>
</gene>
<dbReference type="InterPro" id="IPR050124">
    <property type="entry name" value="tRNA_CCA-adding_enzyme"/>
</dbReference>
<dbReference type="InterPro" id="IPR043519">
    <property type="entry name" value="NT_sf"/>
</dbReference>
<dbReference type="EMBL" id="UINC01123163">
    <property type="protein sequence ID" value="SVC99447.1"/>
    <property type="molecule type" value="Genomic_DNA"/>
</dbReference>
<evidence type="ECO:0000256" key="4">
    <source>
        <dbReference type="ARBA" id="ARBA00022679"/>
    </source>
</evidence>
<dbReference type="NCBIfam" id="TIGR00277">
    <property type="entry name" value="HDIG"/>
    <property type="match status" value="1"/>
</dbReference>
<dbReference type="GO" id="GO:0000049">
    <property type="term" value="F:tRNA binding"/>
    <property type="evidence" value="ECO:0007669"/>
    <property type="project" value="UniProtKB-KW"/>
</dbReference>
<keyword evidence="10" id="KW-0694">RNA-binding</keyword>
<evidence type="ECO:0000256" key="8">
    <source>
        <dbReference type="ARBA" id="ARBA00022741"/>
    </source>
</evidence>
<feature type="domain" description="tRNA nucleotidyltransferase/poly(A) polymerase RNA and SrmB- binding" evidence="13">
    <location>
        <begin position="76"/>
        <end position="136"/>
    </location>
</feature>
<dbReference type="Pfam" id="PF12627">
    <property type="entry name" value="PolyA_pol_RNAbd"/>
    <property type="match status" value="1"/>
</dbReference>
<dbReference type="Gene3D" id="1.10.3090.10">
    <property type="entry name" value="cca-adding enzyme, domain 2"/>
    <property type="match status" value="1"/>
</dbReference>
<dbReference type="GO" id="GO:0016779">
    <property type="term" value="F:nucleotidyltransferase activity"/>
    <property type="evidence" value="ECO:0007669"/>
    <property type="project" value="UniProtKB-KW"/>
</dbReference>
<reference evidence="14" key="1">
    <citation type="submission" date="2018-05" db="EMBL/GenBank/DDBJ databases">
        <authorList>
            <person name="Lanie J.A."/>
            <person name="Ng W.-L."/>
            <person name="Kazmierczak K.M."/>
            <person name="Andrzejewski T.M."/>
            <person name="Davidsen T.M."/>
            <person name="Wayne K.J."/>
            <person name="Tettelin H."/>
            <person name="Glass J.I."/>
            <person name="Rusch D."/>
            <person name="Podicherti R."/>
            <person name="Tsui H.-C.T."/>
            <person name="Winkler M.E."/>
        </authorList>
    </citation>
    <scope>NUCLEOTIDE SEQUENCE</scope>
</reference>
<dbReference type="PANTHER" id="PTHR47545:SF2">
    <property type="entry name" value="CC-ADDING TRNA NUCLEOTIDYLTRANSFERASE"/>
    <property type="match status" value="1"/>
</dbReference>
<keyword evidence="3" id="KW-0820">tRNA-binding</keyword>
<keyword evidence="9" id="KW-0460">Magnesium</keyword>
<dbReference type="GO" id="GO:0046872">
    <property type="term" value="F:metal ion binding"/>
    <property type="evidence" value="ECO:0007669"/>
    <property type="project" value="UniProtKB-KW"/>
</dbReference>
<dbReference type="Gene3D" id="3.30.460.10">
    <property type="entry name" value="Beta Polymerase, domain 2"/>
    <property type="match status" value="1"/>
</dbReference>
<evidence type="ECO:0000259" key="11">
    <source>
        <dbReference type="Pfam" id="PF01743"/>
    </source>
</evidence>
<evidence type="ECO:0000256" key="7">
    <source>
        <dbReference type="ARBA" id="ARBA00022723"/>
    </source>
</evidence>
<comment type="cofactor">
    <cofactor evidence="1">
        <name>Mg(2+)</name>
        <dbReference type="ChEBI" id="CHEBI:18420"/>
    </cofactor>
</comment>
<evidence type="ECO:0000256" key="10">
    <source>
        <dbReference type="ARBA" id="ARBA00022884"/>
    </source>
</evidence>
<dbReference type="InterPro" id="IPR002646">
    <property type="entry name" value="PolA_pol_head_dom"/>
</dbReference>
<dbReference type="SUPFAM" id="SSF81891">
    <property type="entry name" value="Poly A polymerase C-terminal region-like"/>
    <property type="match status" value="1"/>
</dbReference>
<evidence type="ECO:0000256" key="2">
    <source>
        <dbReference type="ARBA" id="ARBA00007265"/>
    </source>
</evidence>
<organism evidence="14">
    <name type="scientific">marine metagenome</name>
    <dbReference type="NCBI Taxonomy" id="408172"/>
    <lineage>
        <taxon>unclassified sequences</taxon>
        <taxon>metagenomes</taxon>
        <taxon>ecological metagenomes</taxon>
    </lineage>
</organism>
<evidence type="ECO:0000256" key="3">
    <source>
        <dbReference type="ARBA" id="ARBA00022555"/>
    </source>
</evidence>
<name>A0A382RQW7_9ZZZZ</name>
<feature type="domain" description="Poly A polymerase head" evidence="11">
    <location>
        <begin position="3"/>
        <end position="50"/>
    </location>
</feature>
<accession>A0A382RQW7</accession>
<evidence type="ECO:0000313" key="14">
    <source>
        <dbReference type="EMBL" id="SVC99447.1"/>
    </source>
</evidence>
<evidence type="ECO:0008006" key="15">
    <source>
        <dbReference type="Google" id="ProtNLM"/>
    </source>
</evidence>
<sequence>MKTTLQENLRARDFTIDALALPIQDLTRADWKSFVIDFTGGVEDLSRKLIKIAGASVIELDPLRMLRAVRLAKELDFTLETTTESYIKKYSSCIDLVATERIRDEFLAILSLSDSKDSLSKLDDLGLLCRIIPELHFAKEVDQPREHYWDVFNHTIESVGEVELITDRHETKQSICDVYWDDRIEEYFRWPLTLGYDRRTFVKLGALFHDIGKPYTKTNDEFGRIRFLGHDKRGAAIAGRRMKLLRFSSKAIKFVELMVGHHLRPFQLTNSSNLPARKAVYRLYRDLGIEATGILFFGLADYRAARGPLMDIEDRE</sequence>
<evidence type="ECO:0000256" key="6">
    <source>
        <dbReference type="ARBA" id="ARBA00022695"/>
    </source>
</evidence>
<dbReference type="InterPro" id="IPR006674">
    <property type="entry name" value="HD_domain"/>
</dbReference>
<keyword evidence="6" id="KW-0548">Nucleotidyltransferase</keyword>
<evidence type="ECO:0000256" key="1">
    <source>
        <dbReference type="ARBA" id="ARBA00001946"/>
    </source>
</evidence>
<keyword evidence="4" id="KW-0808">Transferase</keyword>
<protein>
    <recommendedName>
        <fullName evidence="15">HD domain-containing protein</fullName>
    </recommendedName>
</protein>